<dbReference type="CDD" id="cd02440">
    <property type="entry name" value="AdoMet_MTases"/>
    <property type="match status" value="1"/>
</dbReference>
<reference evidence="2" key="1">
    <citation type="submission" date="2013-08" db="EMBL/GenBank/DDBJ databases">
        <authorList>
            <person name="Mendez C."/>
            <person name="Richter M."/>
            <person name="Ferrer M."/>
            <person name="Sanchez J."/>
        </authorList>
    </citation>
    <scope>NUCLEOTIDE SEQUENCE</scope>
</reference>
<dbReference type="InterPro" id="IPR029063">
    <property type="entry name" value="SAM-dependent_MTases_sf"/>
</dbReference>
<dbReference type="EMBL" id="AUZZ01003163">
    <property type="protein sequence ID" value="EQD57717.1"/>
    <property type="molecule type" value="Genomic_DNA"/>
</dbReference>
<dbReference type="GO" id="GO:0032259">
    <property type="term" value="P:methylation"/>
    <property type="evidence" value="ECO:0007669"/>
    <property type="project" value="UniProtKB-KW"/>
</dbReference>
<evidence type="ECO:0000259" key="1">
    <source>
        <dbReference type="Pfam" id="PF08241"/>
    </source>
</evidence>
<comment type="caution">
    <text evidence="2">The sequence shown here is derived from an EMBL/GenBank/DDBJ whole genome shotgun (WGS) entry which is preliminary data.</text>
</comment>
<proteinExistence type="predicted"/>
<dbReference type="InterPro" id="IPR013216">
    <property type="entry name" value="Methyltransf_11"/>
</dbReference>
<dbReference type="InterPro" id="IPR050508">
    <property type="entry name" value="Methyltransf_Superfamily"/>
</dbReference>
<dbReference type="PANTHER" id="PTHR42912">
    <property type="entry name" value="METHYLTRANSFERASE"/>
    <property type="match status" value="1"/>
</dbReference>
<sequence length="269" mass="30901">MRAHEPVWYEDGEYMKVLSKDIYANSGFVYKFTKGVESDPFHIYIDKPAMHKALGRVRGKKVLCVGSGNGDECAYIKSVGAVSVTGIDLSKEMVKQARSRHPGINFYVMSADNMKFPPKSFDILYSDLVLHYIDDLGKVFRDAFRVLKPGGRFIFSTTHPIYDMLERRHSNRGKHAEGLFGYIRDDKRYRIIGDYFTRRVIGGKWFNKYDVRFYYKPISGIIMPALRAGFLLNDIIEPKALASLKKVNPGRYKKLSRVPQALILNLQRP</sequence>
<dbReference type="GO" id="GO:0008757">
    <property type="term" value="F:S-adenosylmethionine-dependent methyltransferase activity"/>
    <property type="evidence" value="ECO:0007669"/>
    <property type="project" value="InterPro"/>
</dbReference>
<dbReference type="SUPFAM" id="SSF53335">
    <property type="entry name" value="S-adenosyl-L-methionine-dependent methyltransferases"/>
    <property type="match status" value="1"/>
</dbReference>
<dbReference type="Pfam" id="PF08241">
    <property type="entry name" value="Methyltransf_11"/>
    <property type="match status" value="1"/>
</dbReference>
<feature type="domain" description="Methyltransferase type 11" evidence="1">
    <location>
        <begin position="63"/>
        <end position="155"/>
    </location>
</feature>
<organism evidence="2">
    <name type="scientific">mine drainage metagenome</name>
    <dbReference type="NCBI Taxonomy" id="410659"/>
    <lineage>
        <taxon>unclassified sequences</taxon>
        <taxon>metagenomes</taxon>
        <taxon>ecological metagenomes</taxon>
    </lineage>
</organism>
<evidence type="ECO:0000313" key="2">
    <source>
        <dbReference type="EMBL" id="EQD57717.1"/>
    </source>
</evidence>
<keyword evidence="2" id="KW-0808">Transferase</keyword>
<dbReference type="EC" id="2.1.1.-" evidence="2"/>
<name>T1AK58_9ZZZZ</name>
<accession>T1AK58</accession>
<dbReference type="Gene3D" id="3.40.50.150">
    <property type="entry name" value="Vaccinia Virus protein VP39"/>
    <property type="match status" value="1"/>
</dbReference>
<keyword evidence="2" id="KW-0489">Methyltransferase</keyword>
<gene>
    <name evidence="2" type="ORF">B2A_04677</name>
</gene>
<protein>
    <submittedName>
        <fullName evidence="2">Methyltransferase type 11</fullName>
        <ecNumber evidence="2">2.1.1.-</ecNumber>
    </submittedName>
</protein>
<dbReference type="AlphaFoldDB" id="T1AK58"/>
<reference evidence="2" key="2">
    <citation type="journal article" date="2014" name="ISME J.">
        <title>Microbial stratification in low pH oxic and suboxic macroscopic growths along an acid mine drainage.</title>
        <authorList>
            <person name="Mendez-Garcia C."/>
            <person name="Mesa V."/>
            <person name="Sprenger R.R."/>
            <person name="Richter M."/>
            <person name="Diez M.S."/>
            <person name="Solano J."/>
            <person name="Bargiela R."/>
            <person name="Golyshina O.V."/>
            <person name="Manteca A."/>
            <person name="Ramos J.L."/>
            <person name="Gallego J.R."/>
            <person name="Llorente I."/>
            <person name="Martins Dos Santos V.A."/>
            <person name="Jensen O.N."/>
            <person name="Pelaez A.I."/>
            <person name="Sanchez J."/>
            <person name="Ferrer M."/>
        </authorList>
    </citation>
    <scope>NUCLEOTIDE SEQUENCE</scope>
</reference>
<dbReference type="PANTHER" id="PTHR42912:SF93">
    <property type="entry name" value="N6-ADENOSINE-METHYLTRANSFERASE TMT1A"/>
    <property type="match status" value="1"/>
</dbReference>